<proteinExistence type="predicted"/>
<evidence type="ECO:0000256" key="1">
    <source>
        <dbReference type="SAM" id="MobiDB-lite"/>
    </source>
</evidence>
<accession>A0AAD1TB90</accession>
<gene>
    <name evidence="2" type="ORF">PECUL_23A042955</name>
</gene>
<feature type="region of interest" description="Disordered" evidence="1">
    <location>
        <begin position="398"/>
        <end position="423"/>
    </location>
</feature>
<dbReference type="EMBL" id="OW240922">
    <property type="protein sequence ID" value="CAH2322998.1"/>
    <property type="molecule type" value="Genomic_DNA"/>
</dbReference>
<keyword evidence="3" id="KW-1185">Reference proteome</keyword>
<dbReference type="Proteomes" id="UP001295444">
    <property type="component" value="Chromosome 11"/>
</dbReference>
<feature type="compositionally biased region" description="Basic and acidic residues" evidence="1">
    <location>
        <begin position="22"/>
        <end position="37"/>
    </location>
</feature>
<dbReference type="InterPro" id="IPR012677">
    <property type="entry name" value="Nucleotide-bd_a/b_plait_sf"/>
</dbReference>
<feature type="compositionally biased region" description="Polar residues" evidence="1">
    <location>
        <begin position="402"/>
        <end position="414"/>
    </location>
</feature>
<feature type="compositionally biased region" description="Basic and acidic residues" evidence="1">
    <location>
        <begin position="697"/>
        <end position="728"/>
    </location>
</feature>
<feature type="region of interest" description="Disordered" evidence="1">
    <location>
        <begin position="1"/>
        <end position="115"/>
    </location>
</feature>
<organism evidence="2 3">
    <name type="scientific">Pelobates cultripes</name>
    <name type="common">Western spadefoot toad</name>
    <dbReference type="NCBI Taxonomy" id="61616"/>
    <lineage>
        <taxon>Eukaryota</taxon>
        <taxon>Metazoa</taxon>
        <taxon>Chordata</taxon>
        <taxon>Craniata</taxon>
        <taxon>Vertebrata</taxon>
        <taxon>Euteleostomi</taxon>
        <taxon>Amphibia</taxon>
        <taxon>Batrachia</taxon>
        <taxon>Anura</taxon>
        <taxon>Pelobatoidea</taxon>
        <taxon>Pelobatidae</taxon>
        <taxon>Pelobates</taxon>
    </lineage>
</organism>
<evidence type="ECO:0000313" key="3">
    <source>
        <dbReference type="Proteomes" id="UP001295444"/>
    </source>
</evidence>
<evidence type="ECO:0000313" key="2">
    <source>
        <dbReference type="EMBL" id="CAH2322998.1"/>
    </source>
</evidence>
<dbReference type="InterPro" id="IPR039884">
    <property type="entry name" value="R3HC1/R3HCL"/>
</dbReference>
<sequence length="728" mass="81198">MEKCRSRPRRPDKALYVPKARRSLEPQDEHGVEKPPEEISVCNLHQKSNGSSEKKLRHKKATHKNRPDSAKHSPNSKAFEPEETECRLHKFPASQQYAEQKDRNQACSQTQAEENDSLCGAVNSLSINERRDTLSLDLDESFVNASHVDPVHHSSFLSKVPEQVASWCFSDSQRLGEQSANGRTGSAEIKMEQDRSTKVEHNKERYQSRMEVEYSSEYTDLCEYDHMMSPSVVKLSSNKKQVTGTDVLFVCDSEVLNLSSRSIHSSCDIVAQSTDNATEELHSASLSDTDSAQVIYTTDTNIPIDISGQFTVCLNDTDKISTVVSYEKQKKITEEKLDLSPPVTQNASEHMIKDNGSIVCASNPSSITADENLTDLKECADERGKGVIDDIHSSKTPIKCDNANTEPQNWNESGGLSEDRVEGSCSDMNNADVGLENVCHMAECDVRTEVCAEPVSAVLCLSSETGISCSGDLQGPNIHNTMIDCTLEGTDDALSNKTNKEDSVESPCATYCETSKDSTAQCDGSCDGAESWDTLFTDDGDCLDPHLLEELTNREKTVKTLQASKFNYYDYEPEEPEMDDFDLSHVIEIYDFPAEFKTEDLMRSFANYLKKGFDIKWVDETHALGLFSSPITARDALSMKNPILKVRPLSQASKASRAKARSCSEFLQPAKERPETSAVLARRLVISALGVRSTQTKAEREAERKKLQEARERRHLEAKQREDAWEGR</sequence>
<dbReference type="Gene3D" id="3.30.70.330">
    <property type="match status" value="1"/>
</dbReference>
<dbReference type="PANTHER" id="PTHR21678">
    <property type="entry name" value="GROWTH INHIBITION AND DIFFERENTIATION RELATED PROTEIN 88"/>
    <property type="match status" value="1"/>
</dbReference>
<dbReference type="AlphaFoldDB" id="A0AAD1TB90"/>
<feature type="compositionally biased region" description="Basic and acidic residues" evidence="1">
    <location>
        <begin position="1"/>
        <end position="13"/>
    </location>
</feature>
<dbReference type="PANTHER" id="PTHR21678:SF7">
    <property type="entry name" value="COILED-COIL DOMAIN-CONTAINING PROTEIN R3HCC1L"/>
    <property type="match status" value="1"/>
</dbReference>
<feature type="region of interest" description="Disordered" evidence="1">
    <location>
        <begin position="694"/>
        <end position="728"/>
    </location>
</feature>
<protein>
    <submittedName>
        <fullName evidence="2">R3H and coiled-coil domain-containing 1-like, partial</fullName>
    </submittedName>
</protein>
<feature type="compositionally biased region" description="Basic residues" evidence="1">
    <location>
        <begin position="55"/>
        <end position="64"/>
    </location>
</feature>
<reference evidence="2" key="1">
    <citation type="submission" date="2022-03" db="EMBL/GenBank/DDBJ databases">
        <authorList>
            <person name="Alioto T."/>
            <person name="Alioto T."/>
            <person name="Gomez Garrido J."/>
        </authorList>
    </citation>
    <scope>NUCLEOTIDE SEQUENCE</scope>
</reference>
<name>A0AAD1TB90_PELCU</name>